<dbReference type="InterPro" id="IPR013780">
    <property type="entry name" value="Glyco_hydro_b"/>
</dbReference>
<evidence type="ECO:0000256" key="2">
    <source>
        <dbReference type="ARBA" id="ARBA00022801"/>
    </source>
</evidence>
<keyword evidence="2" id="KW-0378">Hydrolase</keyword>
<dbReference type="SUPFAM" id="SSF51011">
    <property type="entry name" value="Glycosyl hydrolase domain"/>
    <property type="match status" value="1"/>
</dbReference>
<dbReference type="SMART" id="SM00642">
    <property type="entry name" value="Aamy"/>
    <property type="match status" value="1"/>
</dbReference>
<dbReference type="GO" id="GO:0009313">
    <property type="term" value="P:oligosaccharide catabolic process"/>
    <property type="evidence" value="ECO:0007669"/>
    <property type="project" value="TreeGrafter"/>
</dbReference>
<dbReference type="SUPFAM" id="SSF51445">
    <property type="entry name" value="(Trans)glycosidases"/>
    <property type="match status" value="1"/>
</dbReference>
<protein>
    <submittedName>
        <fullName evidence="5">Alpha-glucosidase</fullName>
    </submittedName>
</protein>
<evidence type="ECO:0000313" key="5">
    <source>
        <dbReference type="EMBL" id="RLP74714.1"/>
    </source>
</evidence>
<dbReference type="Gene3D" id="3.20.20.80">
    <property type="entry name" value="Glycosidases"/>
    <property type="match status" value="1"/>
</dbReference>
<dbReference type="InterPro" id="IPR006047">
    <property type="entry name" value="GH13_cat_dom"/>
</dbReference>
<dbReference type="CDD" id="cd11333">
    <property type="entry name" value="AmyAc_SI_OligoGlu_DGase"/>
    <property type="match status" value="1"/>
</dbReference>
<dbReference type="PANTHER" id="PTHR10357:SF184">
    <property type="entry name" value="OLIGO-1,6-GLUCOSIDASE 1"/>
    <property type="match status" value="1"/>
</dbReference>
<keyword evidence="6" id="KW-1185">Reference proteome</keyword>
<evidence type="ECO:0000313" key="6">
    <source>
        <dbReference type="Proteomes" id="UP000272503"/>
    </source>
</evidence>
<accession>A0A3L7A3M8</accession>
<dbReference type="AlphaFoldDB" id="A0A3L7A3M8"/>
<dbReference type="NCBIfam" id="NF008183">
    <property type="entry name" value="PRK10933.1"/>
    <property type="match status" value="1"/>
</dbReference>
<dbReference type="OrthoDB" id="9043248at2"/>
<dbReference type="FunFam" id="3.90.400.10:FF:000002">
    <property type="entry name" value="Sucrose isomerase"/>
    <property type="match status" value="1"/>
</dbReference>
<reference evidence="5 6" key="1">
    <citation type="submission" date="2018-10" db="EMBL/GenBank/DDBJ databases">
        <authorList>
            <person name="Li J."/>
        </authorList>
    </citation>
    <scope>NUCLEOTIDE SEQUENCE [LARGE SCALE GENOMIC DNA]</scope>
    <source>
        <strain evidence="5 6">IF 016277</strain>
    </source>
</reference>
<dbReference type="InterPro" id="IPR017853">
    <property type="entry name" value="GH"/>
</dbReference>
<evidence type="ECO:0000256" key="3">
    <source>
        <dbReference type="ARBA" id="ARBA00023295"/>
    </source>
</evidence>
<comment type="similarity">
    <text evidence="1">Belongs to the glycosyl hydrolase 13 family.</text>
</comment>
<sequence>MTPETASVLAPAATQAWWKDSTVYQIYPRSFADSNGDGIGDLRGIINRLDYLAELGVEVLWLSPIYPSPQDDNGYDISNYRDIEPMFGTMSDFTELLEQTHARGMKLIMDLVVNHTSDEHPWFRESRDPQSPKRDWYWWRAAKPGAEPGTDAAAPTNWGSRFSGSAWEYDAVSGEYFLHIFSRRQPDLNWENPEVRAAVYEMMNWWLDLGVDGFRMDVINFISKNTDLPEAEVPAGAIYGQAREHYMNGPRLHEYLQEMYREVFAERPERLLTVGETPRVTVNDALELTDPERRELDMVFQFDHMDLDSGVDKFDPLPLDLAGLKEILGGWQRGLATTGWNSLYWNNHDQPRIVSRWGNDGEYRVRSAKMLATVLHGHRGTPYIYQGEELGMTNVGYPTIEEFRDIQSLNYYREQTEVRGTDPATVLAGVRKRSRDNGRTPMQWDGTDGAGFTTGEPWIGINPNSREINAADQVGDPESVFAHYRTLVALRKSDPILVEGVFELVWPEHPAIYAFTRTVGERGIVILANFGDEPVTLPEHGLEAFAGARLLLTNVDGTAAVLSGERTLAPWEASVYDNRG</sequence>
<keyword evidence="3" id="KW-0326">Glycosidase</keyword>
<organism evidence="5 6">
    <name type="scientific">Mycetocola tolaasinivorans</name>
    <dbReference type="NCBI Taxonomy" id="76635"/>
    <lineage>
        <taxon>Bacteria</taxon>
        <taxon>Bacillati</taxon>
        <taxon>Actinomycetota</taxon>
        <taxon>Actinomycetes</taxon>
        <taxon>Micrococcales</taxon>
        <taxon>Microbacteriaceae</taxon>
        <taxon>Mycetocola</taxon>
    </lineage>
</organism>
<dbReference type="EMBL" id="RCUX01000009">
    <property type="protein sequence ID" value="RLP74714.1"/>
    <property type="molecule type" value="Genomic_DNA"/>
</dbReference>
<dbReference type="Pfam" id="PF00128">
    <property type="entry name" value="Alpha-amylase"/>
    <property type="match status" value="1"/>
</dbReference>
<dbReference type="FunFam" id="3.20.20.80:FF:000064">
    <property type="entry name" value="Oligo-1,6-glucosidase"/>
    <property type="match status" value="2"/>
</dbReference>
<comment type="caution">
    <text evidence="5">The sequence shown here is derived from an EMBL/GenBank/DDBJ whole genome shotgun (WGS) entry which is preliminary data.</text>
</comment>
<dbReference type="Proteomes" id="UP000272503">
    <property type="component" value="Unassembled WGS sequence"/>
</dbReference>
<dbReference type="Gene3D" id="2.60.40.1180">
    <property type="entry name" value="Golgi alpha-mannosidase II"/>
    <property type="match status" value="1"/>
</dbReference>
<dbReference type="GO" id="GO:0004556">
    <property type="term" value="F:alpha-amylase activity"/>
    <property type="evidence" value="ECO:0007669"/>
    <property type="project" value="TreeGrafter"/>
</dbReference>
<evidence type="ECO:0000259" key="4">
    <source>
        <dbReference type="SMART" id="SM00642"/>
    </source>
</evidence>
<name>A0A3L7A3M8_9MICO</name>
<gene>
    <name evidence="5" type="ORF">D9V32_11790</name>
</gene>
<dbReference type="Gene3D" id="3.90.400.10">
    <property type="entry name" value="Oligo-1,6-glucosidase, Domain 2"/>
    <property type="match status" value="1"/>
</dbReference>
<evidence type="ECO:0000256" key="1">
    <source>
        <dbReference type="ARBA" id="ARBA00008061"/>
    </source>
</evidence>
<dbReference type="InterPro" id="IPR045857">
    <property type="entry name" value="O16G_dom_2"/>
</dbReference>
<dbReference type="PANTHER" id="PTHR10357">
    <property type="entry name" value="ALPHA-AMYLASE FAMILY MEMBER"/>
    <property type="match status" value="1"/>
</dbReference>
<feature type="domain" description="Glycosyl hydrolase family 13 catalytic" evidence="4">
    <location>
        <begin position="25"/>
        <end position="439"/>
    </location>
</feature>
<dbReference type="RefSeq" id="WP_121649114.1">
    <property type="nucleotide sequence ID" value="NZ_RCUX01000009.1"/>
</dbReference>
<proteinExistence type="inferred from homology"/>